<sequence length="375" mass="41438">MEGGKEEEKVVEKGRKKKEIGVEREKVAEIVGEEGDVPEWPTVTIGDWVVETLPVDETTRSRRGGFDLRQCARFTQRGAIPMLRRKDKESTPAEAQKSPSAGNNPESNPRGAQLDPNNPLQGNVHIATPQCLLLTEDFPVLSSDLLLPIPVATRHAPSMIASPLCTPPTLGLKSQNKYLKPPRQQAFPSGHPPPPPRTEDVPSNSSNSVLVDACSVLLMLQLDLSPHISRRARLPCTNSLYTREVAILVPGLATPDANARRAGCIASLMLIHSREIPTAHRRPRRRCMRRSIIRELGRGVLQDVRLGDSGFNPSGTFNLGGIDWASHQPHNHNRPPPHYQLETQRRLHLAPPALLMTVKNMDPLVLRSVRGNNRS</sequence>
<accession>A0A9W9LGL1</accession>
<protein>
    <submittedName>
        <fullName evidence="2">Uncharacterized protein</fullName>
    </submittedName>
</protein>
<name>A0A9W9LGL1_9EURO</name>
<evidence type="ECO:0000256" key="1">
    <source>
        <dbReference type="SAM" id="MobiDB-lite"/>
    </source>
</evidence>
<feature type="region of interest" description="Disordered" evidence="1">
    <location>
        <begin position="77"/>
        <end position="122"/>
    </location>
</feature>
<reference evidence="2" key="2">
    <citation type="journal article" date="2023" name="IMA Fungus">
        <title>Comparative genomic study of the Penicillium genus elucidates a diverse pangenome and 15 lateral gene transfer events.</title>
        <authorList>
            <person name="Petersen C."/>
            <person name="Sorensen T."/>
            <person name="Nielsen M.R."/>
            <person name="Sondergaard T.E."/>
            <person name="Sorensen J.L."/>
            <person name="Fitzpatrick D.A."/>
            <person name="Frisvad J.C."/>
            <person name="Nielsen K.L."/>
        </authorList>
    </citation>
    <scope>NUCLEOTIDE SEQUENCE</scope>
    <source>
        <strain evidence="2">IBT 26290</strain>
    </source>
</reference>
<dbReference type="EMBL" id="JAPQKN010000007">
    <property type="protein sequence ID" value="KAJ5153275.1"/>
    <property type="molecule type" value="Genomic_DNA"/>
</dbReference>
<evidence type="ECO:0000313" key="3">
    <source>
        <dbReference type="Proteomes" id="UP001149163"/>
    </source>
</evidence>
<gene>
    <name evidence="2" type="ORF">N7482_009753</name>
</gene>
<organism evidence="2 3">
    <name type="scientific">Penicillium canariense</name>
    <dbReference type="NCBI Taxonomy" id="189055"/>
    <lineage>
        <taxon>Eukaryota</taxon>
        <taxon>Fungi</taxon>
        <taxon>Dikarya</taxon>
        <taxon>Ascomycota</taxon>
        <taxon>Pezizomycotina</taxon>
        <taxon>Eurotiomycetes</taxon>
        <taxon>Eurotiomycetidae</taxon>
        <taxon>Eurotiales</taxon>
        <taxon>Aspergillaceae</taxon>
        <taxon>Penicillium</taxon>
    </lineage>
</organism>
<feature type="compositionally biased region" description="Polar residues" evidence="1">
    <location>
        <begin position="97"/>
        <end position="107"/>
    </location>
</feature>
<reference evidence="2" key="1">
    <citation type="submission" date="2022-11" db="EMBL/GenBank/DDBJ databases">
        <authorList>
            <person name="Petersen C."/>
        </authorList>
    </citation>
    <scope>NUCLEOTIDE SEQUENCE</scope>
    <source>
        <strain evidence="2">IBT 26290</strain>
    </source>
</reference>
<dbReference type="RefSeq" id="XP_056539583.1">
    <property type="nucleotide sequence ID" value="XM_056691877.1"/>
</dbReference>
<dbReference type="AlphaFoldDB" id="A0A9W9LGL1"/>
<dbReference type="Proteomes" id="UP001149163">
    <property type="component" value="Unassembled WGS sequence"/>
</dbReference>
<feature type="region of interest" description="Disordered" evidence="1">
    <location>
        <begin position="171"/>
        <end position="205"/>
    </location>
</feature>
<keyword evidence="3" id="KW-1185">Reference proteome</keyword>
<feature type="region of interest" description="Disordered" evidence="1">
    <location>
        <begin position="1"/>
        <end position="21"/>
    </location>
</feature>
<dbReference type="GeneID" id="81431053"/>
<proteinExistence type="predicted"/>
<comment type="caution">
    <text evidence="2">The sequence shown here is derived from an EMBL/GenBank/DDBJ whole genome shotgun (WGS) entry which is preliminary data.</text>
</comment>
<evidence type="ECO:0000313" key="2">
    <source>
        <dbReference type="EMBL" id="KAJ5153275.1"/>
    </source>
</evidence>